<dbReference type="EMBL" id="CP060414">
    <property type="protein sequence ID" value="QNT60020.1"/>
    <property type="molecule type" value="Genomic_DNA"/>
</dbReference>
<feature type="region of interest" description="Disordered" evidence="1">
    <location>
        <begin position="18"/>
        <end position="39"/>
    </location>
</feature>
<dbReference type="AlphaFoldDB" id="A0A7H1MEF5"/>
<evidence type="ECO:0000313" key="2">
    <source>
        <dbReference type="EMBL" id="QNT60020.1"/>
    </source>
</evidence>
<keyword evidence="2" id="KW-0449">Lipoprotein</keyword>
<keyword evidence="3" id="KW-1185">Reference proteome</keyword>
<accession>A0A7H1MEF5</accession>
<protein>
    <submittedName>
        <fullName evidence="2">Lipoprotein</fullName>
    </submittedName>
</protein>
<dbReference type="Proteomes" id="UP000516412">
    <property type="component" value="Chromosome"/>
</dbReference>
<dbReference type="KEGG" id="nmus:H7A79_0477"/>
<name>A0A7H1MEF5_9NEIS</name>
<sequence length="39" mass="4192">MQKLFLVLLAAGLAAACSHSPKKPHGTAFPINPAYQERN</sequence>
<gene>
    <name evidence="2" type="ORF">H7A79_0477</name>
</gene>
<organism evidence="2 3">
    <name type="scientific">Neisseria musculi</name>
    <dbReference type="NCBI Taxonomy" id="1815583"/>
    <lineage>
        <taxon>Bacteria</taxon>
        <taxon>Pseudomonadati</taxon>
        <taxon>Pseudomonadota</taxon>
        <taxon>Betaproteobacteria</taxon>
        <taxon>Neisseriales</taxon>
        <taxon>Neisseriaceae</taxon>
        <taxon>Neisseria</taxon>
    </lineage>
</organism>
<evidence type="ECO:0000256" key="1">
    <source>
        <dbReference type="SAM" id="MobiDB-lite"/>
    </source>
</evidence>
<reference evidence="2" key="1">
    <citation type="submission" date="2024-06" db="EMBL/GenBank/DDBJ databases">
        <title>Complete Genome Sequence of mouse commensal type strain Neisseria musculi.</title>
        <authorList>
            <person name="Thapa E."/>
            <person name="Aluvathingal J."/>
            <person name="Nadendla S."/>
            <person name="Mehta A."/>
            <person name="Tettelin H."/>
            <person name="Weyand N.J."/>
        </authorList>
    </citation>
    <scope>NUCLEOTIDE SEQUENCE</scope>
    <source>
        <strain evidence="2">NW831</strain>
    </source>
</reference>
<proteinExistence type="predicted"/>
<evidence type="ECO:0000313" key="3">
    <source>
        <dbReference type="Proteomes" id="UP000516412"/>
    </source>
</evidence>
<dbReference type="PROSITE" id="PS51257">
    <property type="entry name" value="PROKAR_LIPOPROTEIN"/>
    <property type="match status" value="1"/>
</dbReference>